<name>A0ABU3T531_9MICO</name>
<dbReference type="RefSeq" id="WP_315993708.1">
    <property type="nucleotide sequence ID" value="NZ_JAWDIS010000001.1"/>
</dbReference>
<keyword evidence="2" id="KW-1185">Reference proteome</keyword>
<protein>
    <submittedName>
        <fullName evidence="1">Uncharacterized protein</fullName>
    </submittedName>
</protein>
<comment type="caution">
    <text evidence="1">The sequence shown here is derived from an EMBL/GenBank/DDBJ whole genome shotgun (WGS) entry which is preliminary data.</text>
</comment>
<accession>A0ABU3T531</accession>
<evidence type="ECO:0000313" key="1">
    <source>
        <dbReference type="EMBL" id="MDU0366482.1"/>
    </source>
</evidence>
<sequence length="84" mass="8988">MDDKAVDVTETARASDALPSVDGVQVASFRGVLSRLREDYPGEDPARIEAIVLREWEAFSAGRPLVVPAAVEEGAREILGQPPA</sequence>
<evidence type="ECO:0000313" key="2">
    <source>
        <dbReference type="Proteomes" id="UP001263371"/>
    </source>
</evidence>
<reference evidence="1 2" key="1">
    <citation type="submission" date="2023-09" db="EMBL/GenBank/DDBJ databases">
        <title>Microbacterium fusihabitans sp. nov., Microbacterium phycihabitans sp. nov., and Microbacterium cervinum sp. nov., isolated from dried seaweeds of beach.</title>
        <authorList>
            <person name="Lee S.D."/>
        </authorList>
    </citation>
    <scope>NUCLEOTIDE SEQUENCE [LARGE SCALE GENOMIC DNA]</scope>
    <source>
        <strain evidence="1 2">KSW4-17</strain>
    </source>
</reference>
<organism evidence="1 2">
    <name type="scientific">Microbacterium galbum</name>
    <dbReference type="NCBI Taxonomy" id="3075994"/>
    <lineage>
        <taxon>Bacteria</taxon>
        <taxon>Bacillati</taxon>
        <taxon>Actinomycetota</taxon>
        <taxon>Actinomycetes</taxon>
        <taxon>Micrococcales</taxon>
        <taxon>Microbacteriaceae</taxon>
        <taxon>Microbacterium</taxon>
    </lineage>
</organism>
<dbReference type="EMBL" id="JAWDIS010000001">
    <property type="protein sequence ID" value="MDU0366482.1"/>
    <property type="molecule type" value="Genomic_DNA"/>
</dbReference>
<gene>
    <name evidence="1" type="ORF">RWH45_04580</name>
</gene>
<proteinExistence type="predicted"/>
<dbReference type="Proteomes" id="UP001263371">
    <property type="component" value="Unassembled WGS sequence"/>
</dbReference>